<comment type="caution">
    <text evidence="3">The sequence shown here is derived from an EMBL/GenBank/DDBJ whole genome shotgun (WGS) entry which is preliminary data.</text>
</comment>
<dbReference type="InterPro" id="IPR050344">
    <property type="entry name" value="Peptidase_M1_aminopeptidases"/>
</dbReference>
<dbReference type="GO" id="GO:0043171">
    <property type="term" value="P:peptide catabolic process"/>
    <property type="evidence" value="ECO:0007669"/>
    <property type="project" value="TreeGrafter"/>
</dbReference>
<feature type="domain" description="Peptidase M1 membrane alanine aminopeptidase" evidence="2">
    <location>
        <begin position="389"/>
        <end position="563"/>
    </location>
</feature>
<evidence type="ECO:0000259" key="2">
    <source>
        <dbReference type="Pfam" id="PF01433"/>
    </source>
</evidence>
<accession>A0A9X1HUA1</accession>
<dbReference type="Gene3D" id="1.10.390.10">
    <property type="entry name" value="Neutral Protease Domain 2"/>
    <property type="match status" value="1"/>
</dbReference>
<reference evidence="3" key="1">
    <citation type="submission" date="2021-09" db="EMBL/GenBank/DDBJ databases">
        <title>Fulvivirga sp. isolated from coastal sediment.</title>
        <authorList>
            <person name="Yu H."/>
        </authorList>
    </citation>
    <scope>NUCLEOTIDE SEQUENCE</scope>
    <source>
        <strain evidence="3">1062</strain>
    </source>
</reference>
<evidence type="ECO:0000313" key="4">
    <source>
        <dbReference type="Proteomes" id="UP001139409"/>
    </source>
</evidence>
<dbReference type="RefSeq" id="WP_225699274.1">
    <property type="nucleotide sequence ID" value="NZ_JAIXNE010000006.1"/>
</dbReference>
<evidence type="ECO:0000313" key="3">
    <source>
        <dbReference type="EMBL" id="MCA6078414.1"/>
    </source>
</evidence>
<dbReference type="PANTHER" id="PTHR11533:SF174">
    <property type="entry name" value="PUROMYCIN-SENSITIVE AMINOPEPTIDASE-RELATED"/>
    <property type="match status" value="1"/>
</dbReference>
<dbReference type="GO" id="GO:0005737">
    <property type="term" value="C:cytoplasm"/>
    <property type="evidence" value="ECO:0007669"/>
    <property type="project" value="TreeGrafter"/>
</dbReference>
<dbReference type="GO" id="GO:0008270">
    <property type="term" value="F:zinc ion binding"/>
    <property type="evidence" value="ECO:0007669"/>
    <property type="project" value="InterPro"/>
</dbReference>
<dbReference type="GO" id="GO:0016020">
    <property type="term" value="C:membrane"/>
    <property type="evidence" value="ECO:0007669"/>
    <property type="project" value="TreeGrafter"/>
</dbReference>
<dbReference type="PANTHER" id="PTHR11533">
    <property type="entry name" value="PROTEASE M1 ZINC METALLOPROTEASE"/>
    <property type="match status" value="1"/>
</dbReference>
<sequence>MKISRVFLLLAMLIAAGNSWAQEDWEKKFEQLGQELPTPNSYRTGSGAPGEAYWQQRADYKINVSIDDKTQVLTGSETITYHNNSPHPLRYLWVQLDQNVRAKDNLSDQTKNSSIRDSTAAKFFASNVNAIDYDGGFKIKSVKDASGKDLPHMINRTMMRVDLATPLKTGENFTFSIDWSYNIYDRMLIGGRGGYEYFPSDDNYAYTCAQWYPRMAVYDDYEGWQNKQFIGRGEFALTFGNFEVNITVPSDHIVAATGTLENAKEVLTKDQYDRLQKAKSTYDAPVFIVTEKEAREKEKSKSSKTATWQFKADMVRDFAFASSRKYIWDAQAVKLPTATPLAMSFYPKEGNPLWERESTKAIKNTLEVYSERTFDYPYPVAISVNAANQGMEYPMICFNYGRPDAKGNYSDRVRDGNISVIVHEVGHNYFPMIVNSDERQWTWMDEGLNTFLEKETKRERYPELDLVWGTPKGVVSYMKGDKKYIRPIMTNSEQIMQFGPNAYGKPAAALTVLREVVMGPELFDASFKEYANRWKFKHPKPADFFRTMEDASAVDLDWFWRGWFYGIDNVDVSVDEVKWYRMRNEEGDIENKGRTVAGGNMTAGGSDATGLDNPEPFSLTETSDRFYGEFMNRVDDKAIMAKLADKNFYQIKFTNQGGLVTPLIIEFTFKDGTKQTEKIPAEIWRMNEKEVTKVFYFDKEVASVALDPEELTGDTNLKDNVFPRDDMMSKFDSFRATADANANVEIAGTWSFVADTPQGETKGELIFDGKKGKYKGTLTTDMGSYDLRDITLSGNVLKFTFDVDGGGQTIAINSEAIVDGDRYKGKMNIQSMGSFEIVGMKQ</sequence>
<gene>
    <name evidence="3" type="ORF">LDX50_26310</name>
</gene>
<proteinExistence type="predicted"/>
<keyword evidence="4" id="KW-1185">Reference proteome</keyword>
<dbReference type="AlphaFoldDB" id="A0A9X1HUA1"/>
<keyword evidence="1" id="KW-0732">Signal</keyword>
<feature type="chain" id="PRO_5040768957" evidence="1">
    <location>
        <begin position="22"/>
        <end position="842"/>
    </location>
</feature>
<dbReference type="GO" id="GO:0005615">
    <property type="term" value="C:extracellular space"/>
    <property type="evidence" value="ECO:0007669"/>
    <property type="project" value="TreeGrafter"/>
</dbReference>
<feature type="signal peptide" evidence="1">
    <location>
        <begin position="1"/>
        <end position="21"/>
    </location>
</feature>
<name>A0A9X1HUA1_9BACT</name>
<evidence type="ECO:0000256" key="1">
    <source>
        <dbReference type="SAM" id="SignalP"/>
    </source>
</evidence>
<dbReference type="SUPFAM" id="SSF55486">
    <property type="entry name" value="Metalloproteases ('zincins'), catalytic domain"/>
    <property type="match status" value="1"/>
</dbReference>
<dbReference type="Proteomes" id="UP001139409">
    <property type="component" value="Unassembled WGS sequence"/>
</dbReference>
<dbReference type="GO" id="GO:0070006">
    <property type="term" value="F:metalloaminopeptidase activity"/>
    <property type="evidence" value="ECO:0007669"/>
    <property type="project" value="TreeGrafter"/>
</dbReference>
<dbReference type="EMBL" id="JAIXNE010000006">
    <property type="protein sequence ID" value="MCA6078414.1"/>
    <property type="molecule type" value="Genomic_DNA"/>
</dbReference>
<dbReference type="GO" id="GO:0042277">
    <property type="term" value="F:peptide binding"/>
    <property type="evidence" value="ECO:0007669"/>
    <property type="project" value="TreeGrafter"/>
</dbReference>
<dbReference type="Pfam" id="PF01433">
    <property type="entry name" value="Peptidase_M1"/>
    <property type="match status" value="1"/>
</dbReference>
<dbReference type="CDD" id="cd09604">
    <property type="entry name" value="M1_APN_like"/>
    <property type="match status" value="1"/>
</dbReference>
<protein>
    <submittedName>
        <fullName evidence="3">M1 family metallopeptidase</fullName>
    </submittedName>
</protein>
<organism evidence="3 4">
    <name type="scientific">Fulvivirga sedimenti</name>
    <dbReference type="NCBI Taxonomy" id="2879465"/>
    <lineage>
        <taxon>Bacteria</taxon>
        <taxon>Pseudomonadati</taxon>
        <taxon>Bacteroidota</taxon>
        <taxon>Cytophagia</taxon>
        <taxon>Cytophagales</taxon>
        <taxon>Fulvivirgaceae</taxon>
        <taxon>Fulvivirga</taxon>
    </lineage>
</organism>
<dbReference type="InterPro" id="IPR027268">
    <property type="entry name" value="Peptidase_M4/M1_CTD_sf"/>
</dbReference>
<dbReference type="InterPro" id="IPR014782">
    <property type="entry name" value="Peptidase_M1_dom"/>
</dbReference>